<gene>
    <name evidence="2" type="ORF">IQ260_20730</name>
</gene>
<proteinExistence type="predicted"/>
<evidence type="ECO:0000313" key="3">
    <source>
        <dbReference type="Proteomes" id="UP000615026"/>
    </source>
</evidence>
<evidence type="ECO:0000313" key="2">
    <source>
        <dbReference type="EMBL" id="MBE9069075.1"/>
    </source>
</evidence>
<dbReference type="PANTHER" id="PTHR12526:SF630">
    <property type="entry name" value="GLYCOSYLTRANSFERASE"/>
    <property type="match status" value="1"/>
</dbReference>
<reference evidence="2" key="1">
    <citation type="submission" date="2020-10" db="EMBL/GenBank/DDBJ databases">
        <authorList>
            <person name="Castelo-Branco R."/>
            <person name="Eusebio N."/>
            <person name="Adriana R."/>
            <person name="Vieira A."/>
            <person name="Brugerolle De Fraissinette N."/>
            <person name="Rezende De Castro R."/>
            <person name="Schneider M.P."/>
            <person name="Vasconcelos V."/>
            <person name="Leao P.N."/>
        </authorList>
    </citation>
    <scope>NUCLEOTIDE SEQUENCE</scope>
    <source>
        <strain evidence="2">LEGE 11479</strain>
    </source>
</reference>
<feature type="domain" description="Glycosyl transferase family 1" evidence="1">
    <location>
        <begin position="233"/>
        <end position="389"/>
    </location>
</feature>
<comment type="caution">
    <text evidence="2">The sequence shown here is derived from an EMBL/GenBank/DDBJ whole genome shotgun (WGS) entry which is preliminary data.</text>
</comment>
<dbReference type="Pfam" id="PF00534">
    <property type="entry name" value="Glycos_transf_1"/>
    <property type="match status" value="1"/>
</dbReference>
<evidence type="ECO:0000259" key="1">
    <source>
        <dbReference type="Pfam" id="PF00534"/>
    </source>
</evidence>
<dbReference type="GO" id="GO:0016757">
    <property type="term" value="F:glycosyltransferase activity"/>
    <property type="evidence" value="ECO:0007669"/>
    <property type="project" value="InterPro"/>
</dbReference>
<dbReference type="InterPro" id="IPR001296">
    <property type="entry name" value="Glyco_trans_1"/>
</dbReference>
<protein>
    <submittedName>
        <fullName evidence="2">Glycosyltransferase</fullName>
    </submittedName>
</protein>
<dbReference type="AlphaFoldDB" id="A0A928ZX88"/>
<sequence length="420" mass="47779">MKSSEMILQVFPSIIKEIEGELFIDVDWADALKLYTENFDKVVFACPISKSTHDTPDSGLKNCRPINQLPQWASKLEVLPLPYAYKFHRFIYYKSSVRKTLREYIQKASHLEFSPSSLIGDWATLASTEAIKMQRPYVISGDIVYPERMRFSIQNQSLWKRYIKEYSSIRPFENTYSTILKNAGLAFFQGQDVYDEYSPLPKVSHQIYHVTMTKEERISSSQLEHQITQLKQGRVLKICYAGRAGALKGPLDWIYAINAAIKSGVNLEATWIGDGSLLAEMKSLSQKLDIAEHIQFTGFVSERKKLLKILSESDIFLFCHKTRESPRCLLEALGAGCALIGYEGVYPEGLVKTHGGGLFTPINDWEGLSQLLVNMNSDRIQLSQLIQNACRSGELHDRDTAYMNRINLIKQFYGEGIDIA</sequence>
<dbReference type="RefSeq" id="WP_193994994.1">
    <property type="nucleotide sequence ID" value="NZ_JADEXP010000231.1"/>
</dbReference>
<accession>A0A928ZX88</accession>
<keyword evidence="3" id="KW-1185">Reference proteome</keyword>
<dbReference type="Gene3D" id="3.40.50.2000">
    <property type="entry name" value="Glycogen Phosphorylase B"/>
    <property type="match status" value="2"/>
</dbReference>
<dbReference type="PANTHER" id="PTHR12526">
    <property type="entry name" value="GLYCOSYLTRANSFERASE"/>
    <property type="match status" value="1"/>
</dbReference>
<organism evidence="2 3">
    <name type="scientific">Leptolyngbya cf. ectocarpi LEGE 11479</name>
    <dbReference type="NCBI Taxonomy" id="1828722"/>
    <lineage>
        <taxon>Bacteria</taxon>
        <taxon>Bacillati</taxon>
        <taxon>Cyanobacteriota</taxon>
        <taxon>Cyanophyceae</taxon>
        <taxon>Leptolyngbyales</taxon>
        <taxon>Leptolyngbyaceae</taxon>
        <taxon>Leptolyngbya group</taxon>
        <taxon>Leptolyngbya</taxon>
    </lineage>
</organism>
<dbReference type="SUPFAM" id="SSF53756">
    <property type="entry name" value="UDP-Glycosyltransferase/glycogen phosphorylase"/>
    <property type="match status" value="1"/>
</dbReference>
<dbReference type="Proteomes" id="UP000615026">
    <property type="component" value="Unassembled WGS sequence"/>
</dbReference>
<name>A0A928ZX88_LEPEC</name>
<dbReference type="EMBL" id="JADEXP010000231">
    <property type="protein sequence ID" value="MBE9069075.1"/>
    <property type="molecule type" value="Genomic_DNA"/>
</dbReference>